<dbReference type="InterPro" id="IPR029066">
    <property type="entry name" value="PLP-binding_barrel"/>
</dbReference>
<dbReference type="AlphaFoldDB" id="A0A318HFL3"/>
<keyword evidence="5" id="KW-1185">Reference proteome</keyword>
<evidence type="ECO:0000259" key="3">
    <source>
        <dbReference type="SMART" id="SM01119"/>
    </source>
</evidence>
<sequence length="380" mass="39587">MVVRPAEALARKMIGDPGSRFLLPTPALIVDQEALDANIARMAGRARGKVALRPHAKTHKSAWIADKQIAAGAVGVCCAKLGEAEALSAAGVRGILLTSPVADPSMSPRLCDVAAIDPGFICAVDHPEPVAALAAEACRRNISIGVVIDVDVGLMRTGVSGIQQALALADDVRRHRSLTLAGVQGYGGHWQHIAGFPARREAVRTGMLVLTGVVEALRSEGHHIAIVTGGGTGTVAADLELGVLTELQPGSYVFMDAQYSDALDGDEDGALQTSLWVASQVVSVNADPIVTVDAGLKAFATDGPAPRPAGERFAGSTYAFYGDEHGALTRPCGAPVGLGERVEFLTPHCDPTVDRYDAYHVVHGDRVVAIVPIDAARASR</sequence>
<feature type="domain" description="D-serine dehydratase-like" evidence="3">
    <location>
        <begin position="274"/>
        <end position="363"/>
    </location>
</feature>
<dbReference type="Gene3D" id="2.40.37.20">
    <property type="entry name" value="D-serine dehydratase-like domain"/>
    <property type="match status" value="1"/>
</dbReference>
<dbReference type="EMBL" id="QJJU01000009">
    <property type="protein sequence ID" value="PXX08155.1"/>
    <property type="molecule type" value="Genomic_DNA"/>
</dbReference>
<accession>A0A318HFL3</accession>
<dbReference type="SMART" id="SM01119">
    <property type="entry name" value="D-ser_dehydrat"/>
    <property type="match status" value="1"/>
</dbReference>
<name>A0A318HFL3_9MYCO</name>
<evidence type="ECO:0000313" key="5">
    <source>
        <dbReference type="Proteomes" id="UP000247781"/>
    </source>
</evidence>
<dbReference type="Pfam" id="PF01168">
    <property type="entry name" value="Ala_racemase_N"/>
    <property type="match status" value="1"/>
</dbReference>
<dbReference type="InterPro" id="IPR042208">
    <property type="entry name" value="D-ser_dehydrat-like_sf"/>
</dbReference>
<dbReference type="Proteomes" id="UP000247781">
    <property type="component" value="Unassembled WGS sequence"/>
</dbReference>
<dbReference type="CDD" id="cd06819">
    <property type="entry name" value="PLPDE_III_LS_D-TA"/>
    <property type="match status" value="1"/>
</dbReference>
<protein>
    <submittedName>
        <fullName evidence="4">D-serine deaminase-like pyridoxal phosphate-dependent protein</fullName>
    </submittedName>
</protein>
<dbReference type="SUPFAM" id="SSF51419">
    <property type="entry name" value="PLP-binding barrel"/>
    <property type="match status" value="1"/>
</dbReference>
<organism evidence="4 5">
    <name type="scientific">Mycolicibacterium moriokaense</name>
    <dbReference type="NCBI Taxonomy" id="39691"/>
    <lineage>
        <taxon>Bacteria</taxon>
        <taxon>Bacillati</taxon>
        <taxon>Actinomycetota</taxon>
        <taxon>Actinomycetes</taxon>
        <taxon>Mycobacteriales</taxon>
        <taxon>Mycobacteriaceae</taxon>
        <taxon>Mycolicibacterium</taxon>
    </lineage>
</organism>
<proteinExistence type="inferred from homology"/>
<evidence type="ECO:0000256" key="2">
    <source>
        <dbReference type="ARBA" id="ARBA00023239"/>
    </source>
</evidence>
<dbReference type="PANTHER" id="PTHR28004:SF2">
    <property type="entry name" value="D-SERINE DEHYDRATASE"/>
    <property type="match status" value="1"/>
</dbReference>
<reference evidence="4 5" key="2">
    <citation type="submission" date="2018-06" db="EMBL/GenBank/DDBJ databases">
        <title>Sequencing of bacterial isolates from soil warming experiment in Harvard Forest, Massachusetts, USA.</title>
        <authorList>
            <person name="Deangelis K.PhD."/>
        </authorList>
    </citation>
    <scope>NUCLEOTIDE SEQUENCE [LARGE SCALE GENOMIC DNA]</scope>
    <source>
        <strain evidence="4 5">GAS496</strain>
    </source>
</reference>
<reference evidence="5" key="1">
    <citation type="submission" date="2018-05" db="EMBL/GenBank/DDBJ databases">
        <authorList>
            <person name="Deangelis K."/>
            <person name="Huntemann M."/>
            <person name="Clum A."/>
            <person name="Pillay M."/>
            <person name="Palaniappan K."/>
            <person name="Varghese N."/>
            <person name="Mikhailova N."/>
            <person name="Stamatis D."/>
            <person name="Reddy T."/>
            <person name="Daum C."/>
            <person name="Shapiro N."/>
            <person name="Ivanova N."/>
            <person name="Kyrpides N."/>
            <person name="Woyke T."/>
        </authorList>
    </citation>
    <scope>NUCLEOTIDE SEQUENCE [LARGE SCALE GENOMIC DNA]</scope>
    <source>
        <strain evidence="5">GAS496</strain>
    </source>
</reference>
<dbReference type="InterPro" id="IPR051466">
    <property type="entry name" value="D-amino_acid_metab_enzyme"/>
</dbReference>
<dbReference type="GO" id="GO:0008721">
    <property type="term" value="F:D-serine ammonia-lyase activity"/>
    <property type="evidence" value="ECO:0007669"/>
    <property type="project" value="TreeGrafter"/>
</dbReference>
<gene>
    <name evidence="4" type="ORF">C8E89_109171</name>
</gene>
<evidence type="ECO:0000313" key="4">
    <source>
        <dbReference type="EMBL" id="PXX08155.1"/>
    </source>
</evidence>
<dbReference type="Pfam" id="PF14031">
    <property type="entry name" value="D-ser_dehydrat"/>
    <property type="match status" value="1"/>
</dbReference>
<dbReference type="InterPro" id="IPR026956">
    <property type="entry name" value="D-ser_dehydrat-like_dom"/>
</dbReference>
<dbReference type="GO" id="GO:0036088">
    <property type="term" value="P:D-serine catabolic process"/>
    <property type="evidence" value="ECO:0007669"/>
    <property type="project" value="TreeGrafter"/>
</dbReference>
<dbReference type="Gene3D" id="3.20.20.10">
    <property type="entry name" value="Alanine racemase"/>
    <property type="match status" value="1"/>
</dbReference>
<dbReference type="RefSeq" id="WP_220032481.1">
    <property type="nucleotide sequence ID" value="NZ_QJJU01000009.1"/>
</dbReference>
<comment type="caution">
    <text evidence="4">The sequence shown here is derived from an EMBL/GenBank/DDBJ whole genome shotgun (WGS) entry which is preliminary data.</text>
</comment>
<dbReference type="PANTHER" id="PTHR28004">
    <property type="entry name" value="ZGC:162816-RELATED"/>
    <property type="match status" value="1"/>
</dbReference>
<keyword evidence="2" id="KW-0456">Lyase</keyword>
<dbReference type="InterPro" id="IPR001608">
    <property type="entry name" value="Ala_racemase_N"/>
</dbReference>
<evidence type="ECO:0000256" key="1">
    <source>
        <dbReference type="ARBA" id="ARBA00005323"/>
    </source>
</evidence>
<comment type="similarity">
    <text evidence="1">Belongs to the DSD1 family.</text>
</comment>